<feature type="active site" description="Proton donor" evidence="4">
    <location>
        <position position="48"/>
    </location>
</feature>
<dbReference type="PIRSF" id="PIRSF000097">
    <property type="entry name" value="AKR"/>
    <property type="match status" value="1"/>
</dbReference>
<dbReference type="AlphaFoldDB" id="A0AAU9CJ86"/>
<dbReference type="InterPro" id="IPR023210">
    <property type="entry name" value="NADP_OxRdtase_dom"/>
</dbReference>
<evidence type="ECO:0000313" key="9">
    <source>
        <dbReference type="Proteomes" id="UP001348817"/>
    </source>
</evidence>
<dbReference type="Gene3D" id="3.20.20.100">
    <property type="entry name" value="NADP-dependent oxidoreductase domain"/>
    <property type="match status" value="1"/>
</dbReference>
<dbReference type="Proteomes" id="UP001348817">
    <property type="component" value="Plasmid pFA3"/>
</dbReference>
<dbReference type="PROSITE" id="PS00062">
    <property type="entry name" value="ALDOKETO_REDUCTASE_2"/>
    <property type="match status" value="1"/>
</dbReference>
<dbReference type="PANTHER" id="PTHR43827:SF3">
    <property type="entry name" value="NADP-DEPENDENT OXIDOREDUCTASE DOMAIN-CONTAINING PROTEIN"/>
    <property type="match status" value="1"/>
</dbReference>
<keyword evidence="3" id="KW-0560">Oxidoreductase</keyword>
<sequence>MKNIKLNNGLEIPAIGLGTWQSTSDEVMTAVSHALTHGYTHIDTAAIYGNEKEVGEGIRKSGVDRKDIFLTTKLWNNISTYDAAVEAFEASLERLGTDYLDLYLIHWPGSYKRIQTVWKAMEDLYEQGKIKAIGVSNFEPHHLSALMETAKVKPVVNQVECHVKVQCHFLQDICAKHDIYLQAYAPMMSWKVKELVADETLLGIAKKYGKTPSQVALRWLFERDIIVLPKSVTPSRIEENINILDFSLDAEDMAAIRLLNDGVKLFPHPDNIDLGFNDDYAGEPID</sequence>
<proteinExistence type="inferred from homology"/>
<dbReference type="CDD" id="cd19071">
    <property type="entry name" value="AKR_AKR1-5-like"/>
    <property type="match status" value="1"/>
</dbReference>
<evidence type="ECO:0000256" key="6">
    <source>
        <dbReference type="PIRSR" id="PIRSR000097-3"/>
    </source>
</evidence>
<keyword evidence="9" id="KW-1185">Reference proteome</keyword>
<dbReference type="PRINTS" id="PR00069">
    <property type="entry name" value="ALDKETRDTASE"/>
</dbReference>
<evidence type="ECO:0000256" key="1">
    <source>
        <dbReference type="ARBA" id="ARBA00007905"/>
    </source>
</evidence>
<dbReference type="InterPro" id="IPR020471">
    <property type="entry name" value="AKR"/>
</dbReference>
<dbReference type="KEGG" id="fax:FUAX_46110"/>
<dbReference type="PANTHER" id="PTHR43827">
    <property type="entry name" value="2,5-DIKETO-D-GLUCONIC ACID REDUCTASE"/>
    <property type="match status" value="1"/>
</dbReference>
<dbReference type="GO" id="GO:0016616">
    <property type="term" value="F:oxidoreductase activity, acting on the CH-OH group of donors, NAD or NADP as acceptor"/>
    <property type="evidence" value="ECO:0007669"/>
    <property type="project" value="UniProtKB-ARBA"/>
</dbReference>
<gene>
    <name evidence="8" type="ORF">FUAX_46110</name>
</gene>
<reference evidence="8 9" key="1">
    <citation type="submission" date="2021-12" db="EMBL/GenBank/DDBJ databases">
        <title>Genome sequencing of bacteria with rrn-lacking chromosome and rrn-plasmid.</title>
        <authorList>
            <person name="Anda M."/>
            <person name="Iwasaki W."/>
        </authorList>
    </citation>
    <scope>NUCLEOTIDE SEQUENCE [LARGE SCALE GENOMIC DNA]</scope>
    <source>
        <strain evidence="8 9">DSM 100852</strain>
        <plasmid evidence="8 9">pFA3</plasmid>
    </source>
</reference>
<dbReference type="Pfam" id="PF00248">
    <property type="entry name" value="Aldo_ket_red"/>
    <property type="match status" value="1"/>
</dbReference>
<evidence type="ECO:0000256" key="2">
    <source>
        <dbReference type="ARBA" id="ARBA00022857"/>
    </source>
</evidence>
<keyword evidence="2" id="KW-0521">NADP</keyword>
<evidence type="ECO:0000256" key="5">
    <source>
        <dbReference type="PIRSR" id="PIRSR000097-2"/>
    </source>
</evidence>
<feature type="binding site" evidence="5">
    <location>
        <position position="106"/>
    </location>
    <ligand>
        <name>substrate</name>
    </ligand>
</feature>
<evidence type="ECO:0000256" key="4">
    <source>
        <dbReference type="PIRSR" id="PIRSR000097-1"/>
    </source>
</evidence>
<dbReference type="SUPFAM" id="SSF51430">
    <property type="entry name" value="NAD(P)-linked oxidoreductase"/>
    <property type="match status" value="1"/>
</dbReference>
<accession>A0AAU9CJ86</accession>
<comment type="similarity">
    <text evidence="1">Belongs to the aldo/keto reductase family.</text>
</comment>
<feature type="domain" description="NADP-dependent oxidoreductase" evidence="7">
    <location>
        <begin position="15"/>
        <end position="259"/>
    </location>
</feature>
<name>A0AAU9CJ86_9BACT</name>
<dbReference type="RefSeq" id="WP_338395323.1">
    <property type="nucleotide sequence ID" value="NZ_AP025317.1"/>
</dbReference>
<geneLocation type="plasmid" evidence="8 9">
    <name>pFA3</name>
</geneLocation>
<evidence type="ECO:0000256" key="3">
    <source>
        <dbReference type="ARBA" id="ARBA00023002"/>
    </source>
</evidence>
<keyword evidence="8" id="KW-0614">Plasmid</keyword>
<dbReference type="PROSITE" id="PS00063">
    <property type="entry name" value="ALDOKETO_REDUCTASE_3"/>
    <property type="match status" value="1"/>
</dbReference>
<evidence type="ECO:0000259" key="7">
    <source>
        <dbReference type="Pfam" id="PF00248"/>
    </source>
</evidence>
<evidence type="ECO:0000313" key="8">
    <source>
        <dbReference type="EMBL" id="BDD12179.1"/>
    </source>
</evidence>
<organism evidence="8 9">
    <name type="scientific">Fulvitalea axinellae</name>
    <dbReference type="NCBI Taxonomy" id="1182444"/>
    <lineage>
        <taxon>Bacteria</taxon>
        <taxon>Pseudomonadati</taxon>
        <taxon>Bacteroidota</taxon>
        <taxon>Cytophagia</taxon>
        <taxon>Cytophagales</taxon>
        <taxon>Persicobacteraceae</taxon>
        <taxon>Fulvitalea</taxon>
    </lineage>
</organism>
<feature type="site" description="Lowers pKa of active site Tyr" evidence="6">
    <location>
        <position position="73"/>
    </location>
</feature>
<dbReference type="FunFam" id="3.20.20.100:FF:000015">
    <property type="entry name" value="Oxidoreductase, aldo/keto reductase family"/>
    <property type="match status" value="1"/>
</dbReference>
<protein>
    <submittedName>
        <fullName evidence="8">Glyoxal reductase</fullName>
    </submittedName>
</protein>
<dbReference type="InterPro" id="IPR018170">
    <property type="entry name" value="Aldo/ket_reductase_CS"/>
</dbReference>
<dbReference type="EMBL" id="AP025317">
    <property type="protein sequence ID" value="BDD12179.1"/>
    <property type="molecule type" value="Genomic_DNA"/>
</dbReference>
<dbReference type="InterPro" id="IPR036812">
    <property type="entry name" value="NAD(P)_OxRdtase_dom_sf"/>
</dbReference>